<feature type="chain" id="PRO_5042956995" evidence="1">
    <location>
        <begin position="18"/>
        <end position="61"/>
    </location>
</feature>
<evidence type="ECO:0000313" key="2">
    <source>
        <dbReference type="EMBL" id="KAK4831877.1"/>
    </source>
</evidence>
<accession>A0AAN7PJ31</accession>
<reference evidence="2 3" key="1">
    <citation type="journal article" date="2023" name="J. Hered.">
        <title>Chromosome-level genome of the wood stork (Mycteria americana) provides insight into avian chromosome evolution.</title>
        <authorList>
            <person name="Flamio R. Jr."/>
            <person name="Ramstad K.M."/>
        </authorList>
    </citation>
    <scope>NUCLEOTIDE SEQUENCE [LARGE SCALE GENOMIC DNA]</scope>
    <source>
        <strain evidence="2">JAX WOST 10</strain>
    </source>
</reference>
<evidence type="ECO:0000256" key="1">
    <source>
        <dbReference type="SAM" id="SignalP"/>
    </source>
</evidence>
<dbReference type="AlphaFoldDB" id="A0AAN7PJ31"/>
<keyword evidence="1" id="KW-0732">Signal</keyword>
<comment type="caution">
    <text evidence="2">The sequence shown here is derived from an EMBL/GenBank/DDBJ whole genome shotgun (WGS) entry which is preliminary data.</text>
</comment>
<evidence type="ECO:0000313" key="3">
    <source>
        <dbReference type="Proteomes" id="UP001333110"/>
    </source>
</evidence>
<keyword evidence="3" id="KW-1185">Reference proteome</keyword>
<sequence>MWLTWSSLVFNGTGICAECCQQVNGGDPCPLLSPAETYLGCWVLFWALQYKRDMDILEEAQ</sequence>
<gene>
    <name evidence="2" type="ORF">QYF61_019889</name>
</gene>
<dbReference type="Proteomes" id="UP001333110">
    <property type="component" value="Unassembled WGS sequence"/>
</dbReference>
<feature type="signal peptide" evidence="1">
    <location>
        <begin position="1"/>
        <end position="17"/>
    </location>
</feature>
<protein>
    <submittedName>
        <fullName evidence="2">Uncharacterized protein</fullName>
    </submittedName>
</protein>
<name>A0AAN7PJ31_MYCAM</name>
<dbReference type="EMBL" id="JAUNZN010000001">
    <property type="protein sequence ID" value="KAK4831877.1"/>
    <property type="molecule type" value="Genomic_DNA"/>
</dbReference>
<organism evidence="2 3">
    <name type="scientific">Mycteria americana</name>
    <name type="common">Wood stork</name>
    <dbReference type="NCBI Taxonomy" id="33587"/>
    <lineage>
        <taxon>Eukaryota</taxon>
        <taxon>Metazoa</taxon>
        <taxon>Chordata</taxon>
        <taxon>Craniata</taxon>
        <taxon>Vertebrata</taxon>
        <taxon>Euteleostomi</taxon>
        <taxon>Archelosauria</taxon>
        <taxon>Archosauria</taxon>
        <taxon>Dinosauria</taxon>
        <taxon>Saurischia</taxon>
        <taxon>Theropoda</taxon>
        <taxon>Coelurosauria</taxon>
        <taxon>Aves</taxon>
        <taxon>Neognathae</taxon>
        <taxon>Neoaves</taxon>
        <taxon>Aequornithes</taxon>
        <taxon>Ciconiiformes</taxon>
        <taxon>Ciconiidae</taxon>
        <taxon>Mycteria</taxon>
    </lineage>
</organism>
<proteinExistence type="predicted"/>